<feature type="compositionally biased region" description="Basic and acidic residues" evidence="1">
    <location>
        <begin position="301"/>
        <end position="311"/>
    </location>
</feature>
<reference evidence="2" key="1">
    <citation type="journal article" date="2014" name="Science">
        <title>Structural and functional partitioning of bread wheat chromosome 3B.</title>
        <authorList>
            <person name="Choulet F."/>
            <person name="Alberti A."/>
            <person name="Theil S."/>
            <person name="Glover N."/>
            <person name="Barbe V."/>
            <person name="Daron J."/>
            <person name="Pingault L."/>
            <person name="Sourdille P."/>
            <person name="Couloux A."/>
            <person name="Paux E."/>
            <person name="Leroy P."/>
            <person name="Mangenot S."/>
            <person name="Guilhot N."/>
            <person name="Le Gouis J."/>
            <person name="Balfourier F."/>
            <person name="Alaux M."/>
            <person name="Jamilloux V."/>
            <person name="Poulain J."/>
            <person name="Durand C."/>
            <person name="Bellec A."/>
            <person name="Gaspin C."/>
            <person name="Safar J."/>
            <person name="Dolezel J."/>
            <person name="Rogers J."/>
            <person name="Vandepoele K."/>
            <person name="Aury J.M."/>
            <person name="Mayer K."/>
            <person name="Berges H."/>
            <person name="Quesneville H."/>
            <person name="Wincker P."/>
            <person name="Feuillet C."/>
        </authorList>
    </citation>
    <scope>NUCLEOTIDE SEQUENCE</scope>
</reference>
<evidence type="ECO:0000313" key="2">
    <source>
        <dbReference type="EMBL" id="CDM80284.1"/>
    </source>
</evidence>
<evidence type="ECO:0000256" key="1">
    <source>
        <dbReference type="SAM" id="MobiDB-lite"/>
    </source>
</evidence>
<organism evidence="2">
    <name type="scientific">Triticum aestivum</name>
    <name type="common">Wheat</name>
    <dbReference type="NCBI Taxonomy" id="4565"/>
    <lineage>
        <taxon>Eukaryota</taxon>
        <taxon>Viridiplantae</taxon>
        <taxon>Streptophyta</taxon>
        <taxon>Embryophyta</taxon>
        <taxon>Tracheophyta</taxon>
        <taxon>Spermatophyta</taxon>
        <taxon>Magnoliopsida</taxon>
        <taxon>Liliopsida</taxon>
        <taxon>Poales</taxon>
        <taxon>Poaceae</taxon>
        <taxon>BOP clade</taxon>
        <taxon>Pooideae</taxon>
        <taxon>Triticodae</taxon>
        <taxon>Triticeae</taxon>
        <taxon>Triticinae</taxon>
        <taxon>Triticum</taxon>
    </lineage>
</organism>
<feature type="compositionally biased region" description="Low complexity" evidence="1">
    <location>
        <begin position="228"/>
        <end position="237"/>
    </location>
</feature>
<name>A0A077RTV0_WHEAT</name>
<accession>A0A077RTV0</accession>
<sequence>MAVVGACDVGMLQSWCSCTGTGRSKRENGGHAAIPAVVRRGKASDSALVLSDMNSVNVAFVIPGSTGPSKHVVIELAALLDAAGRLAITRVAREAGGGRRLVESDMRRGVVKKLLQCTMTIIDFIDVIDDIIDLSSDEENVEQDEIPTQPLEMMLDTQEVFVEAGDGRQEAAESGNTIQATTLSMFKEKGPLDTTANQNCTSMTVPLPINSGTMIEIKSCYIAAGPASAAPEAHPSSQPDQTEEGSSTQSRDTTTGTTATPSLVVEEGPLDTTATKNFPPTSVPFRSPTFTTPKGLTYEGDNGRLLRMYERRPRKKKNYHNETPRRNPRFEDKHKCNKRLL</sequence>
<feature type="compositionally biased region" description="Low complexity" evidence="1">
    <location>
        <begin position="246"/>
        <end position="262"/>
    </location>
</feature>
<dbReference type="HOGENOM" id="CLU_070212_0_0_1"/>
<gene>
    <name evidence="2" type="ORF">TRAES_3BF016800040CFD_c1</name>
</gene>
<dbReference type="AlphaFoldDB" id="A0A077RTV0"/>
<protein>
    <submittedName>
        <fullName evidence="2">Uncharacterized protein</fullName>
    </submittedName>
</protein>
<feature type="region of interest" description="Disordered" evidence="1">
    <location>
        <begin position="228"/>
        <end position="341"/>
    </location>
</feature>
<proteinExistence type="predicted"/>
<dbReference type="EMBL" id="HG670306">
    <property type="protein sequence ID" value="CDM80284.1"/>
    <property type="molecule type" value="Genomic_DNA"/>
</dbReference>
<feature type="compositionally biased region" description="Basic and acidic residues" evidence="1">
    <location>
        <begin position="319"/>
        <end position="334"/>
    </location>
</feature>